<dbReference type="GO" id="GO:0005737">
    <property type="term" value="C:cytoplasm"/>
    <property type="evidence" value="ECO:0007669"/>
    <property type="project" value="TreeGrafter"/>
</dbReference>
<keyword evidence="7" id="KW-1185">Reference proteome</keyword>
<accession>A0AAD2GRN2</accession>
<sequence>RCGRPYDAKTEREPMIQCLSCEDWFHESCCMLRTRPDDETSPEPEPEPGTAASEAEVERAGIAETDDAASEASSSGLPPPLITASEYESFVCRTCVSRIPALKLIVGTLGAIAVVRDSPEASWRKLGVPDDDAAAVSNPAKRAAGEEEGEKVIKRARADSSGASSSTTTTATICRAPQTELDVDDPALCSGDVFLTDGFRERWCRCDSVRSF</sequence>
<feature type="non-terminal residue" evidence="6">
    <location>
        <position position="212"/>
    </location>
</feature>
<dbReference type="Proteomes" id="UP001295794">
    <property type="component" value="Unassembled WGS sequence"/>
</dbReference>
<evidence type="ECO:0000313" key="7">
    <source>
        <dbReference type="Proteomes" id="UP001295794"/>
    </source>
</evidence>
<gene>
    <name evidence="6" type="ORF">MYCIT1_LOCUS762</name>
</gene>
<dbReference type="PANTHER" id="PTHR13513:SF9">
    <property type="entry name" value="E3 UBIQUITIN-PROTEIN LIGASE UBR7-RELATED"/>
    <property type="match status" value="1"/>
</dbReference>
<dbReference type="InterPro" id="IPR019787">
    <property type="entry name" value="Znf_PHD-finger"/>
</dbReference>
<comment type="caution">
    <text evidence="6">The sequence shown here is derived from an EMBL/GenBank/DDBJ whole genome shotgun (WGS) entry which is preliminary data.</text>
</comment>
<dbReference type="SUPFAM" id="SSF57903">
    <property type="entry name" value="FYVE/PHD zinc finger"/>
    <property type="match status" value="1"/>
</dbReference>
<feature type="region of interest" description="Disordered" evidence="4">
    <location>
        <begin position="34"/>
        <end position="79"/>
    </location>
</feature>
<evidence type="ECO:0000313" key="6">
    <source>
        <dbReference type="EMBL" id="CAK5262231.1"/>
    </source>
</evidence>
<dbReference type="Pfam" id="PF00628">
    <property type="entry name" value="PHD"/>
    <property type="match status" value="1"/>
</dbReference>
<keyword evidence="2" id="KW-0863">Zinc-finger</keyword>
<evidence type="ECO:0000256" key="4">
    <source>
        <dbReference type="SAM" id="MobiDB-lite"/>
    </source>
</evidence>
<dbReference type="GO" id="GO:0008270">
    <property type="term" value="F:zinc ion binding"/>
    <property type="evidence" value="ECO:0007669"/>
    <property type="project" value="UniProtKB-KW"/>
</dbReference>
<dbReference type="AlphaFoldDB" id="A0AAD2GRN2"/>
<evidence type="ECO:0000256" key="3">
    <source>
        <dbReference type="ARBA" id="ARBA00022833"/>
    </source>
</evidence>
<evidence type="ECO:0000256" key="1">
    <source>
        <dbReference type="ARBA" id="ARBA00022723"/>
    </source>
</evidence>
<organism evidence="6 7">
    <name type="scientific">Mycena citricolor</name>
    <dbReference type="NCBI Taxonomy" id="2018698"/>
    <lineage>
        <taxon>Eukaryota</taxon>
        <taxon>Fungi</taxon>
        <taxon>Dikarya</taxon>
        <taxon>Basidiomycota</taxon>
        <taxon>Agaricomycotina</taxon>
        <taxon>Agaricomycetes</taxon>
        <taxon>Agaricomycetidae</taxon>
        <taxon>Agaricales</taxon>
        <taxon>Marasmiineae</taxon>
        <taxon>Mycenaceae</taxon>
        <taxon>Mycena</taxon>
    </lineage>
</organism>
<keyword evidence="1" id="KW-0479">Metal-binding</keyword>
<dbReference type="GO" id="GO:0061630">
    <property type="term" value="F:ubiquitin protein ligase activity"/>
    <property type="evidence" value="ECO:0007669"/>
    <property type="project" value="InterPro"/>
</dbReference>
<keyword evidence="3" id="KW-0862">Zinc</keyword>
<feature type="non-terminal residue" evidence="6">
    <location>
        <position position="1"/>
    </location>
</feature>
<name>A0AAD2GRN2_9AGAR</name>
<dbReference type="InterPro" id="IPR011011">
    <property type="entry name" value="Znf_FYVE_PHD"/>
</dbReference>
<evidence type="ECO:0000259" key="5">
    <source>
        <dbReference type="Pfam" id="PF00628"/>
    </source>
</evidence>
<evidence type="ECO:0000256" key="2">
    <source>
        <dbReference type="ARBA" id="ARBA00022771"/>
    </source>
</evidence>
<feature type="domain" description="PHD-type" evidence="5">
    <location>
        <begin position="2"/>
        <end position="38"/>
    </location>
</feature>
<dbReference type="InterPro" id="IPR013083">
    <property type="entry name" value="Znf_RING/FYVE/PHD"/>
</dbReference>
<dbReference type="EMBL" id="CAVNYO010000012">
    <property type="protein sequence ID" value="CAK5262231.1"/>
    <property type="molecule type" value="Genomic_DNA"/>
</dbReference>
<dbReference type="InterPro" id="IPR040204">
    <property type="entry name" value="UBR7"/>
</dbReference>
<protein>
    <recommendedName>
        <fullName evidence="5">PHD-type domain-containing protein</fullName>
    </recommendedName>
</protein>
<dbReference type="PANTHER" id="PTHR13513">
    <property type="entry name" value="E3 UBIQUITIN-PROTEIN LIGASE UBR7"/>
    <property type="match status" value="1"/>
</dbReference>
<dbReference type="Gene3D" id="3.30.40.10">
    <property type="entry name" value="Zinc/RING finger domain, C3HC4 (zinc finger)"/>
    <property type="match status" value="1"/>
</dbReference>
<reference evidence="6" key="1">
    <citation type="submission" date="2023-11" db="EMBL/GenBank/DDBJ databases">
        <authorList>
            <person name="De Vega J J."/>
            <person name="De Vega J J."/>
        </authorList>
    </citation>
    <scope>NUCLEOTIDE SEQUENCE</scope>
</reference>
<proteinExistence type="predicted"/>